<dbReference type="HOGENOM" id="CLU_1575116_0_0_6"/>
<reference evidence="1 2" key="1">
    <citation type="submission" date="2013-02" db="EMBL/GenBank/DDBJ databases">
        <title>The Genome Sequence of Acinetobacter sp. CIP 70.18.</title>
        <authorList>
            <consortium name="The Broad Institute Genome Sequencing Platform"/>
            <consortium name="The Broad Institute Genome Sequencing Center for Infectious Disease"/>
            <person name="Cerqueira G."/>
            <person name="Feldgarden M."/>
            <person name="Courvalin P."/>
            <person name="Perichon B."/>
            <person name="Grillot-Courvalin C."/>
            <person name="Clermont D."/>
            <person name="Rocha E."/>
            <person name="Yoon E.-J."/>
            <person name="Nemec A."/>
            <person name="Walker B."/>
            <person name="Young S.K."/>
            <person name="Zeng Q."/>
            <person name="Gargeya S."/>
            <person name="Fitzgerald M."/>
            <person name="Haas B."/>
            <person name="Abouelleil A."/>
            <person name="Alvarado L."/>
            <person name="Arachchi H.M."/>
            <person name="Berlin A.M."/>
            <person name="Chapman S.B."/>
            <person name="Dewar J."/>
            <person name="Goldberg J."/>
            <person name="Griggs A."/>
            <person name="Gujja S."/>
            <person name="Hansen M."/>
            <person name="Howarth C."/>
            <person name="Imamovic A."/>
            <person name="Larimer J."/>
            <person name="McCowan C."/>
            <person name="Murphy C."/>
            <person name="Neiman D."/>
            <person name="Pearson M."/>
            <person name="Priest M."/>
            <person name="Roberts A."/>
            <person name="Saif S."/>
            <person name="Shea T."/>
            <person name="Sisk P."/>
            <person name="Sykes S."/>
            <person name="Wortman J."/>
            <person name="Nusbaum C."/>
            <person name="Birren B."/>
        </authorList>
    </citation>
    <scope>NUCLEOTIDE SEQUENCE [LARGE SCALE GENOMIC DNA]</scope>
    <source>
        <strain evidence="1 2">CIP 70.18</strain>
    </source>
</reference>
<dbReference type="AlphaFoldDB" id="N9SPF7"/>
<evidence type="ECO:0000313" key="2">
    <source>
        <dbReference type="Proteomes" id="UP000013084"/>
    </source>
</evidence>
<dbReference type="Proteomes" id="UP000013084">
    <property type="component" value="Unassembled WGS sequence"/>
</dbReference>
<accession>N9SPF7</accession>
<evidence type="ECO:0000313" key="1">
    <source>
        <dbReference type="EMBL" id="ENX53197.1"/>
    </source>
</evidence>
<sequence>MADSDFPDTPKSSWQKVMWFGVGLGLLLTIMALLAGVGVLLVQIVDIIETKDNDLVFTFSGIGLVTTILIRLLAVLIGAAISFTGLAISFFAYEKAINFSGTMNASETTVAKATLATYSPGIVGMIVGAVIIICAIFAKSNFQYKPSQTTTMTQSSYATNGKQTEMPPP</sequence>
<dbReference type="EMBL" id="APRN01000042">
    <property type="protein sequence ID" value="ENX53197.1"/>
    <property type="molecule type" value="Genomic_DNA"/>
</dbReference>
<accession>N9TH85</accession>
<protein>
    <submittedName>
        <fullName evidence="1">Uncharacterized protein</fullName>
    </submittedName>
</protein>
<dbReference type="GeneID" id="86813840"/>
<organism evidence="1 2">
    <name type="scientific">Acinetobacter higginsii</name>
    <dbReference type="NCBI Taxonomy" id="70347"/>
    <lineage>
        <taxon>Bacteria</taxon>
        <taxon>Pseudomonadati</taxon>
        <taxon>Pseudomonadota</taxon>
        <taxon>Gammaproteobacteria</taxon>
        <taxon>Moraxellales</taxon>
        <taxon>Moraxellaceae</taxon>
        <taxon>Acinetobacter</taxon>
    </lineage>
</organism>
<keyword evidence="2" id="KW-1185">Reference proteome</keyword>
<comment type="caution">
    <text evidence="1">The sequence shown here is derived from an EMBL/GenBank/DDBJ whole genome shotgun (WGS) entry which is preliminary data.</text>
</comment>
<proteinExistence type="predicted"/>
<name>N9SPF7_9GAMM</name>
<dbReference type="RefSeq" id="WP_005206222.1">
    <property type="nucleotide sequence ID" value="NZ_KB850073.1"/>
</dbReference>
<gene>
    <name evidence="1" type="ORF">F902_04066</name>
</gene>